<organism evidence="2 3">
    <name type="scientific">Dendrobium chrysotoxum</name>
    <name type="common">Orchid</name>
    <dbReference type="NCBI Taxonomy" id="161865"/>
    <lineage>
        <taxon>Eukaryota</taxon>
        <taxon>Viridiplantae</taxon>
        <taxon>Streptophyta</taxon>
        <taxon>Embryophyta</taxon>
        <taxon>Tracheophyta</taxon>
        <taxon>Spermatophyta</taxon>
        <taxon>Magnoliopsida</taxon>
        <taxon>Liliopsida</taxon>
        <taxon>Asparagales</taxon>
        <taxon>Orchidaceae</taxon>
        <taxon>Epidendroideae</taxon>
        <taxon>Malaxideae</taxon>
        <taxon>Dendrobiinae</taxon>
        <taxon>Dendrobium</taxon>
    </lineage>
</organism>
<evidence type="ECO:0000313" key="2">
    <source>
        <dbReference type="EMBL" id="KAH0468042.1"/>
    </source>
</evidence>
<proteinExistence type="predicted"/>
<evidence type="ECO:0000256" key="1">
    <source>
        <dbReference type="SAM" id="MobiDB-lite"/>
    </source>
</evidence>
<evidence type="ECO:0000313" key="3">
    <source>
        <dbReference type="Proteomes" id="UP000775213"/>
    </source>
</evidence>
<gene>
    <name evidence="2" type="ORF">IEQ34_003075</name>
</gene>
<comment type="caution">
    <text evidence="2">The sequence shown here is derived from an EMBL/GenBank/DDBJ whole genome shotgun (WGS) entry which is preliminary data.</text>
</comment>
<dbReference type="AlphaFoldDB" id="A0AAV7HGJ9"/>
<feature type="compositionally biased region" description="Polar residues" evidence="1">
    <location>
        <begin position="45"/>
        <end position="56"/>
    </location>
</feature>
<accession>A0AAV7HGJ9</accession>
<protein>
    <submittedName>
        <fullName evidence="2">Uncharacterized protein</fullName>
    </submittedName>
</protein>
<reference evidence="2 3" key="1">
    <citation type="journal article" date="2021" name="Hortic Res">
        <title>Chromosome-scale assembly of the Dendrobium chrysotoxum genome enhances the understanding of orchid evolution.</title>
        <authorList>
            <person name="Zhang Y."/>
            <person name="Zhang G.Q."/>
            <person name="Zhang D."/>
            <person name="Liu X.D."/>
            <person name="Xu X.Y."/>
            <person name="Sun W.H."/>
            <person name="Yu X."/>
            <person name="Zhu X."/>
            <person name="Wang Z.W."/>
            <person name="Zhao X."/>
            <person name="Zhong W.Y."/>
            <person name="Chen H."/>
            <person name="Yin W.L."/>
            <person name="Huang T."/>
            <person name="Niu S.C."/>
            <person name="Liu Z.J."/>
        </authorList>
    </citation>
    <scope>NUCLEOTIDE SEQUENCE [LARGE SCALE GENOMIC DNA]</scope>
    <source>
        <strain evidence="2">Lindl</strain>
    </source>
</reference>
<feature type="region of interest" description="Disordered" evidence="1">
    <location>
        <begin position="1"/>
        <end position="32"/>
    </location>
</feature>
<feature type="region of interest" description="Disordered" evidence="1">
    <location>
        <begin position="41"/>
        <end position="60"/>
    </location>
</feature>
<dbReference type="Proteomes" id="UP000775213">
    <property type="component" value="Unassembled WGS sequence"/>
</dbReference>
<dbReference type="EMBL" id="JAGFBR010000004">
    <property type="protein sequence ID" value="KAH0468042.1"/>
    <property type="molecule type" value="Genomic_DNA"/>
</dbReference>
<name>A0AAV7HGJ9_DENCH</name>
<sequence>MVQVPSFQPGLPAAVPRRPVHNRHQHRTQDSEVARDLIPAGASVKKNSSRPANVNKSAEPRNRYCNATQKNDIGSGSIESTRPEFSATCFLFTSTSAAVTIATMERTKPIPILWRWVIPFSVRVSFRAMGMITWSYKGARAIMKITGKIGREAGGTVSPPTRVSIVAAC</sequence>
<keyword evidence="3" id="KW-1185">Reference proteome</keyword>